<dbReference type="InterPro" id="IPR041796">
    <property type="entry name" value="Mre11_N"/>
</dbReference>
<dbReference type="SUPFAM" id="SSF56300">
    <property type="entry name" value="Metallo-dependent phosphatases"/>
    <property type="match status" value="1"/>
</dbReference>
<dbReference type="KEGG" id="smam:Mal15_16330"/>
<dbReference type="PANTHER" id="PTHR30337:SF7">
    <property type="entry name" value="PHOSPHOESTERASE"/>
    <property type="match status" value="1"/>
</dbReference>
<name>A0A5B9M8T8_9BACT</name>
<keyword evidence="1" id="KW-0378">Hydrolase</keyword>
<dbReference type="InterPro" id="IPR050535">
    <property type="entry name" value="DNA_Repair-Maintenance_Comp"/>
</dbReference>
<evidence type="ECO:0000313" key="3">
    <source>
        <dbReference type="EMBL" id="QEF97592.1"/>
    </source>
</evidence>
<dbReference type="Gene3D" id="3.60.21.10">
    <property type="match status" value="1"/>
</dbReference>
<reference evidence="3 4" key="1">
    <citation type="submission" date="2019-02" db="EMBL/GenBank/DDBJ databases">
        <title>Planctomycetal bacteria perform biofilm scaping via a novel small molecule.</title>
        <authorList>
            <person name="Jeske O."/>
            <person name="Boedeker C."/>
            <person name="Wiegand S."/>
            <person name="Breitling P."/>
            <person name="Kallscheuer N."/>
            <person name="Jogler M."/>
            <person name="Rohde M."/>
            <person name="Petersen J."/>
            <person name="Medema M.H."/>
            <person name="Surup F."/>
            <person name="Jogler C."/>
        </authorList>
    </citation>
    <scope>NUCLEOTIDE SEQUENCE [LARGE SCALE GENOMIC DNA]</scope>
    <source>
        <strain evidence="3 4">Mal15</strain>
    </source>
</reference>
<gene>
    <name evidence="3" type="primary">yhaO_2</name>
    <name evidence="3" type="ORF">Mal15_16330</name>
</gene>
<dbReference type="AlphaFoldDB" id="A0A5B9M8T8"/>
<dbReference type="InterPro" id="IPR029052">
    <property type="entry name" value="Metallo-depent_PP-like"/>
</dbReference>
<dbReference type="Proteomes" id="UP000321353">
    <property type="component" value="Chromosome"/>
</dbReference>
<feature type="domain" description="Calcineurin-like phosphoesterase" evidence="2">
    <location>
        <begin position="53"/>
        <end position="251"/>
    </location>
</feature>
<organism evidence="3 4">
    <name type="scientific">Stieleria maiorica</name>
    <dbReference type="NCBI Taxonomy" id="2795974"/>
    <lineage>
        <taxon>Bacteria</taxon>
        <taxon>Pseudomonadati</taxon>
        <taxon>Planctomycetota</taxon>
        <taxon>Planctomycetia</taxon>
        <taxon>Pirellulales</taxon>
        <taxon>Pirellulaceae</taxon>
        <taxon>Stieleria</taxon>
    </lineage>
</organism>
<dbReference type="GO" id="GO:0016787">
    <property type="term" value="F:hydrolase activity"/>
    <property type="evidence" value="ECO:0007669"/>
    <property type="project" value="UniProtKB-KW"/>
</dbReference>
<evidence type="ECO:0000259" key="2">
    <source>
        <dbReference type="Pfam" id="PF00149"/>
    </source>
</evidence>
<dbReference type="Pfam" id="PF00149">
    <property type="entry name" value="Metallophos"/>
    <property type="match status" value="1"/>
</dbReference>
<accession>A0A5B9M8T8</accession>
<dbReference type="EMBL" id="CP036264">
    <property type="protein sequence ID" value="QEF97592.1"/>
    <property type="molecule type" value="Genomic_DNA"/>
</dbReference>
<dbReference type="PANTHER" id="PTHR30337">
    <property type="entry name" value="COMPONENT OF ATP-DEPENDENT DSDNA EXONUCLEASE"/>
    <property type="match status" value="1"/>
</dbReference>
<evidence type="ECO:0000256" key="1">
    <source>
        <dbReference type="ARBA" id="ARBA00022801"/>
    </source>
</evidence>
<dbReference type="CDD" id="cd00840">
    <property type="entry name" value="MPP_Mre11_N"/>
    <property type="match status" value="1"/>
</dbReference>
<dbReference type="InterPro" id="IPR004843">
    <property type="entry name" value="Calcineurin-like_PHP"/>
</dbReference>
<keyword evidence="4" id="KW-1185">Reference proteome</keyword>
<sequence length="486" mass="53392">MLNRTLVVDDARSPRSAHVQWTRRLVHYPKIRLPKPFPPTPHPIPHATLTTRKILHAADIHLDSPLKKLDRYDSAPSHRIRRASRRALENMTALAVDEDVDLVVIAGDLYDGDWPDQNTGLAFVKEAAKLVAAGIPVLVIRGNHDAANLMTASLPLPKNPDGSDLFLQTGKAESRYLEDIGVAVHGQSFRSRAEKANLAAKYPDAVAGMFNLGMLHTGLEGATTHAHYAPCTAAQLTDKGYDYWALGHIHVRGDHRIEGGPPIVFSGNLQGRHIGEQGAKGCVLIEVDSRNQCRYDFRPLDVLRWHECRIDVSQMQERDQILDAYQHWVADQIDASDGRLLVARVRLVGQSALHASLHQNAEWIRAELQAISVAAGDELVWLEDVKIRTAMPSDQKVSLDFDGPLESLASVLEGLRNDPSLASHIERELAGLTKKLPKELKGDDDQAAFPFGDDQWVAGLVESAAADVVGRLQQDESTANASGATK</sequence>
<protein>
    <submittedName>
        <fullName evidence="3">Putative metallophosphoesterase YhaO</fullName>
    </submittedName>
</protein>
<proteinExistence type="predicted"/>
<evidence type="ECO:0000313" key="4">
    <source>
        <dbReference type="Proteomes" id="UP000321353"/>
    </source>
</evidence>